<gene>
    <name evidence="9" type="ORF">PRUPE_1G170800</name>
</gene>
<comment type="similarity">
    <text evidence="1 8">Belongs to the cytochrome P450 family.</text>
</comment>
<dbReference type="HOGENOM" id="CLU_001570_29_0_1"/>
<evidence type="ECO:0000256" key="8">
    <source>
        <dbReference type="RuleBase" id="RU000461"/>
    </source>
</evidence>
<evidence type="ECO:0000256" key="7">
    <source>
        <dbReference type="PIRSR" id="PIRSR602401-1"/>
    </source>
</evidence>
<dbReference type="Gramene" id="ONI28944">
    <property type="protein sequence ID" value="ONI28944"/>
    <property type="gene ID" value="PRUPE_1G170800"/>
</dbReference>
<dbReference type="PRINTS" id="PR00463">
    <property type="entry name" value="EP450I"/>
</dbReference>
<keyword evidence="5 7" id="KW-0408">Iron</keyword>
<keyword evidence="3 7" id="KW-0479">Metal-binding</keyword>
<dbReference type="GO" id="GO:0020037">
    <property type="term" value="F:heme binding"/>
    <property type="evidence" value="ECO:0007669"/>
    <property type="project" value="InterPro"/>
</dbReference>
<evidence type="ECO:0000256" key="4">
    <source>
        <dbReference type="ARBA" id="ARBA00023002"/>
    </source>
</evidence>
<evidence type="ECO:0000256" key="2">
    <source>
        <dbReference type="ARBA" id="ARBA00022617"/>
    </source>
</evidence>
<evidence type="ECO:0000256" key="5">
    <source>
        <dbReference type="ARBA" id="ARBA00023004"/>
    </source>
</evidence>
<dbReference type="Pfam" id="PF00067">
    <property type="entry name" value="p450"/>
    <property type="match status" value="1"/>
</dbReference>
<proteinExistence type="inferred from homology"/>
<organism evidence="9 10">
    <name type="scientific">Prunus persica</name>
    <name type="common">Peach</name>
    <name type="synonym">Amygdalus persica</name>
    <dbReference type="NCBI Taxonomy" id="3760"/>
    <lineage>
        <taxon>Eukaryota</taxon>
        <taxon>Viridiplantae</taxon>
        <taxon>Streptophyta</taxon>
        <taxon>Embryophyta</taxon>
        <taxon>Tracheophyta</taxon>
        <taxon>Spermatophyta</taxon>
        <taxon>Magnoliopsida</taxon>
        <taxon>eudicotyledons</taxon>
        <taxon>Gunneridae</taxon>
        <taxon>Pentapetalae</taxon>
        <taxon>rosids</taxon>
        <taxon>fabids</taxon>
        <taxon>Rosales</taxon>
        <taxon>Rosaceae</taxon>
        <taxon>Amygdaloideae</taxon>
        <taxon>Amygdaleae</taxon>
        <taxon>Prunus</taxon>
    </lineage>
</organism>
<dbReference type="InterPro" id="IPR002401">
    <property type="entry name" value="Cyt_P450_E_grp-I"/>
</dbReference>
<accession>M5Y9L1</accession>
<dbReference type="InterPro" id="IPR036396">
    <property type="entry name" value="Cyt_P450_sf"/>
</dbReference>
<evidence type="ECO:0000313" key="10">
    <source>
        <dbReference type="Proteomes" id="UP000006882"/>
    </source>
</evidence>
<dbReference type="PANTHER" id="PTHR47953">
    <property type="entry name" value="OS08G0105600 PROTEIN"/>
    <property type="match status" value="1"/>
</dbReference>
<sequence>MHWKHKGKISEQDTDELQYVKMIIKETRLHTLAPMIIPRETMSHFKIQDSDIDPKTLVFSWKDSEKFIPERFDGSSIDYKGQNFEFLLFGAGRRICPGMYMGITTLQPGLANLLYWFDWKLLNGMKEEDIDMEENKVIRAKEKVVHKPNYIKE</sequence>
<keyword evidence="2 7" id="KW-0349">Heme</keyword>
<evidence type="ECO:0008006" key="11">
    <source>
        <dbReference type="Google" id="ProtNLM"/>
    </source>
</evidence>
<name>M5Y9L1_PRUPE</name>
<dbReference type="Proteomes" id="UP000006882">
    <property type="component" value="Chromosome G1"/>
</dbReference>
<dbReference type="InterPro" id="IPR001128">
    <property type="entry name" value="Cyt_P450"/>
</dbReference>
<dbReference type="GO" id="GO:0016705">
    <property type="term" value="F:oxidoreductase activity, acting on paired donors, with incorporation or reduction of molecular oxygen"/>
    <property type="evidence" value="ECO:0007669"/>
    <property type="project" value="InterPro"/>
</dbReference>
<dbReference type="EMBL" id="CM007651">
    <property type="protein sequence ID" value="ONI28944.1"/>
    <property type="molecule type" value="Genomic_DNA"/>
</dbReference>
<reference evidence="9 10" key="1">
    <citation type="journal article" date="2013" name="Nat. Genet.">
        <title>The high-quality draft genome of peach (Prunus persica) identifies unique patterns of genetic diversity, domestication and genome evolution.</title>
        <authorList>
            <consortium name="International Peach Genome Initiative"/>
            <person name="Verde I."/>
            <person name="Abbott A.G."/>
            <person name="Scalabrin S."/>
            <person name="Jung S."/>
            <person name="Shu S."/>
            <person name="Marroni F."/>
            <person name="Zhebentyayeva T."/>
            <person name="Dettori M.T."/>
            <person name="Grimwood J."/>
            <person name="Cattonaro F."/>
            <person name="Zuccolo A."/>
            <person name="Rossini L."/>
            <person name="Jenkins J."/>
            <person name="Vendramin E."/>
            <person name="Meisel L.A."/>
            <person name="Decroocq V."/>
            <person name="Sosinski B."/>
            <person name="Prochnik S."/>
            <person name="Mitros T."/>
            <person name="Policriti A."/>
            <person name="Cipriani G."/>
            <person name="Dondini L."/>
            <person name="Ficklin S."/>
            <person name="Goodstein D.M."/>
            <person name="Xuan P."/>
            <person name="Del Fabbro C."/>
            <person name="Aramini V."/>
            <person name="Copetti D."/>
            <person name="Gonzalez S."/>
            <person name="Horner D.S."/>
            <person name="Falchi R."/>
            <person name="Lucas S."/>
            <person name="Mica E."/>
            <person name="Maldonado J."/>
            <person name="Lazzari B."/>
            <person name="Bielenberg D."/>
            <person name="Pirona R."/>
            <person name="Miculan M."/>
            <person name="Barakat A."/>
            <person name="Testolin R."/>
            <person name="Stella A."/>
            <person name="Tartarini S."/>
            <person name="Tonutti P."/>
            <person name="Arus P."/>
            <person name="Orellana A."/>
            <person name="Wells C."/>
            <person name="Main D."/>
            <person name="Vizzotto G."/>
            <person name="Silva H."/>
            <person name="Salamini F."/>
            <person name="Schmutz J."/>
            <person name="Morgante M."/>
            <person name="Rokhsar D.S."/>
        </authorList>
    </citation>
    <scope>NUCLEOTIDE SEQUENCE [LARGE SCALE GENOMIC DNA]</scope>
    <source>
        <strain evidence="10">cv. Nemared</strain>
    </source>
</reference>
<dbReference type="PANTHER" id="PTHR47953:SF5">
    <property type="entry name" value="CYTOCHROME P450 71AV8-LIKE"/>
    <property type="match status" value="1"/>
</dbReference>
<dbReference type="OMA" id="QIHINAW"/>
<evidence type="ECO:0000256" key="3">
    <source>
        <dbReference type="ARBA" id="ARBA00022723"/>
    </source>
</evidence>
<protein>
    <recommendedName>
        <fullName evidence="11">Cytochrome P450</fullName>
    </recommendedName>
</protein>
<keyword evidence="4 8" id="KW-0560">Oxidoreductase</keyword>
<dbReference type="PROSITE" id="PS00086">
    <property type="entry name" value="CYTOCHROME_P450"/>
    <property type="match status" value="1"/>
</dbReference>
<dbReference type="InterPro" id="IPR017972">
    <property type="entry name" value="Cyt_P450_CS"/>
</dbReference>
<evidence type="ECO:0000256" key="6">
    <source>
        <dbReference type="ARBA" id="ARBA00023033"/>
    </source>
</evidence>
<feature type="binding site" description="axial binding residue" evidence="7">
    <location>
        <position position="96"/>
    </location>
    <ligand>
        <name>heme</name>
        <dbReference type="ChEBI" id="CHEBI:30413"/>
    </ligand>
    <ligandPart>
        <name>Fe</name>
        <dbReference type="ChEBI" id="CHEBI:18248"/>
    </ligandPart>
</feature>
<keyword evidence="6 8" id="KW-0503">Monooxygenase</keyword>
<evidence type="ECO:0000256" key="1">
    <source>
        <dbReference type="ARBA" id="ARBA00010617"/>
    </source>
</evidence>
<evidence type="ECO:0000313" key="9">
    <source>
        <dbReference type="EMBL" id="ONI28944.1"/>
    </source>
</evidence>
<dbReference type="eggNOG" id="KOG0156">
    <property type="taxonomic scope" value="Eukaryota"/>
</dbReference>
<dbReference type="Gene3D" id="1.10.630.10">
    <property type="entry name" value="Cytochrome P450"/>
    <property type="match status" value="1"/>
</dbReference>
<dbReference type="InterPro" id="IPR052306">
    <property type="entry name" value="CYP450_71D"/>
</dbReference>
<dbReference type="SUPFAM" id="SSF48264">
    <property type="entry name" value="Cytochrome P450"/>
    <property type="match status" value="1"/>
</dbReference>
<keyword evidence="10" id="KW-1185">Reference proteome</keyword>
<dbReference type="GO" id="GO:0005506">
    <property type="term" value="F:iron ion binding"/>
    <property type="evidence" value="ECO:0007669"/>
    <property type="project" value="InterPro"/>
</dbReference>
<dbReference type="AlphaFoldDB" id="M5Y9L1"/>
<dbReference type="GO" id="GO:0004497">
    <property type="term" value="F:monooxygenase activity"/>
    <property type="evidence" value="ECO:0007669"/>
    <property type="project" value="UniProtKB-KW"/>
</dbReference>
<comment type="cofactor">
    <cofactor evidence="7">
        <name>heme</name>
        <dbReference type="ChEBI" id="CHEBI:30413"/>
    </cofactor>
</comment>